<evidence type="ECO:0000313" key="3">
    <source>
        <dbReference type="Proteomes" id="UP000757103"/>
    </source>
</evidence>
<accession>A0A921MPB7</accession>
<dbReference type="SUPFAM" id="SSF54862">
    <property type="entry name" value="4Fe-4S ferredoxins"/>
    <property type="match status" value="1"/>
</dbReference>
<protein>
    <submittedName>
        <fullName evidence="2">4Fe-4S binding protein</fullName>
    </submittedName>
</protein>
<dbReference type="Gene3D" id="3.30.70.20">
    <property type="match status" value="1"/>
</dbReference>
<dbReference type="Pfam" id="PF12837">
    <property type="entry name" value="Fer4_6"/>
    <property type="match status" value="1"/>
</dbReference>
<sequence>MPLVVDKNRCPQNHRCPLIALCPRQAISQVGFGLPQIDAEKCIGCGKCVRSCFKQAVCEVE</sequence>
<reference evidence="2" key="2">
    <citation type="submission" date="2021-09" db="EMBL/GenBank/DDBJ databases">
        <authorList>
            <person name="Gilroy R."/>
        </authorList>
    </citation>
    <scope>NUCLEOTIDE SEQUENCE</scope>
    <source>
        <strain evidence="2">CHK121-7720</strain>
    </source>
</reference>
<feature type="domain" description="4Fe-4S ferredoxin-type" evidence="1">
    <location>
        <begin position="33"/>
        <end position="61"/>
    </location>
</feature>
<dbReference type="Proteomes" id="UP000757103">
    <property type="component" value="Unassembled WGS sequence"/>
</dbReference>
<dbReference type="InterPro" id="IPR017896">
    <property type="entry name" value="4Fe4S_Fe-S-bd"/>
</dbReference>
<proteinExistence type="predicted"/>
<reference evidence="2" key="1">
    <citation type="journal article" date="2021" name="PeerJ">
        <title>Extensive microbial diversity within the chicken gut microbiome revealed by metagenomics and culture.</title>
        <authorList>
            <person name="Gilroy R."/>
            <person name="Ravi A."/>
            <person name="Getino M."/>
            <person name="Pursley I."/>
            <person name="Horton D.L."/>
            <person name="Alikhan N.F."/>
            <person name="Baker D."/>
            <person name="Gharbi K."/>
            <person name="Hall N."/>
            <person name="Watson M."/>
            <person name="Adriaenssens E.M."/>
            <person name="Foster-Nyarko E."/>
            <person name="Jarju S."/>
            <person name="Secka A."/>
            <person name="Antonio M."/>
            <person name="Oren A."/>
            <person name="Chaudhuri R.R."/>
            <person name="La Ragione R."/>
            <person name="Hildebrand F."/>
            <person name="Pallen M.J."/>
        </authorList>
    </citation>
    <scope>NUCLEOTIDE SEQUENCE</scope>
    <source>
        <strain evidence="2">CHK121-7720</strain>
    </source>
</reference>
<gene>
    <name evidence="2" type="ORF">K8U91_02435</name>
</gene>
<dbReference type="PROSITE" id="PS51379">
    <property type="entry name" value="4FE4S_FER_2"/>
    <property type="match status" value="1"/>
</dbReference>
<evidence type="ECO:0000259" key="1">
    <source>
        <dbReference type="PROSITE" id="PS51379"/>
    </source>
</evidence>
<name>A0A921MPB7_9BACT</name>
<dbReference type="AlphaFoldDB" id="A0A921MPB7"/>
<evidence type="ECO:0000313" key="2">
    <source>
        <dbReference type="EMBL" id="HJG88323.1"/>
    </source>
</evidence>
<dbReference type="RefSeq" id="WP_025278848.1">
    <property type="nucleotide sequence ID" value="NZ_CAKMIC010000010.1"/>
</dbReference>
<dbReference type="EMBL" id="DYUD01000010">
    <property type="protein sequence ID" value="HJG88323.1"/>
    <property type="molecule type" value="Genomic_DNA"/>
</dbReference>
<dbReference type="GeneID" id="90529513"/>
<organism evidence="2 3">
    <name type="scientific">Barnesiella viscericola</name>
    <dbReference type="NCBI Taxonomy" id="397865"/>
    <lineage>
        <taxon>Bacteria</taxon>
        <taxon>Pseudomonadati</taxon>
        <taxon>Bacteroidota</taxon>
        <taxon>Bacteroidia</taxon>
        <taxon>Bacteroidales</taxon>
        <taxon>Barnesiellaceae</taxon>
        <taxon>Barnesiella</taxon>
    </lineage>
</organism>
<comment type="caution">
    <text evidence="2">The sequence shown here is derived from an EMBL/GenBank/DDBJ whole genome shotgun (WGS) entry which is preliminary data.</text>
</comment>